<dbReference type="InterPro" id="IPR029058">
    <property type="entry name" value="AB_hydrolase_fold"/>
</dbReference>
<evidence type="ECO:0000256" key="1">
    <source>
        <dbReference type="ARBA" id="ARBA00022801"/>
    </source>
</evidence>
<dbReference type="EMBL" id="DF848172">
    <property type="protein sequence ID" value="GAT53114.1"/>
    <property type="molecule type" value="Genomic_DNA"/>
</dbReference>
<evidence type="ECO:0000313" key="4">
    <source>
        <dbReference type="EMBL" id="GAT53114.1"/>
    </source>
</evidence>
<name>A0ABQ0LPS6_MYCCL</name>
<feature type="domain" description="AB hydrolase-1" evidence="3">
    <location>
        <begin position="40"/>
        <end position="140"/>
    </location>
</feature>
<accession>A0ABQ0LPS6</accession>
<dbReference type="PANTHER" id="PTHR43329">
    <property type="entry name" value="EPOXIDE HYDROLASE"/>
    <property type="match status" value="1"/>
</dbReference>
<evidence type="ECO:0000256" key="2">
    <source>
        <dbReference type="ARBA" id="ARBA00038334"/>
    </source>
</evidence>
<protein>
    <recommendedName>
        <fullName evidence="3">AB hydrolase-1 domain-containing protein</fullName>
    </recommendedName>
</protein>
<evidence type="ECO:0000259" key="3">
    <source>
        <dbReference type="Pfam" id="PF00561"/>
    </source>
</evidence>
<evidence type="ECO:0000313" key="5">
    <source>
        <dbReference type="Proteomes" id="UP000815677"/>
    </source>
</evidence>
<dbReference type="InterPro" id="IPR000073">
    <property type="entry name" value="AB_hydrolase_1"/>
</dbReference>
<dbReference type="Pfam" id="PF00561">
    <property type="entry name" value="Abhydrolase_1"/>
    <property type="match status" value="1"/>
</dbReference>
<sequence length="308" mass="34769">MAAPKPFLSRNVDLPQLGPNIRIHYLYSDPTDGRDAPLGTFLLCHGFPQSSYHYRHAIPLLAAAGYRVVAPDLRGQGKSSKPPIGPESDFRKTVLAHDLYVLLYEEIGVPETEPIHTYGYDIGAFVAHAFAARYPERTKSTAWGEAPLPGTKAYYWRRGRTDHFHLSFHNVPDLPELLIKGNEVAYMRYFFDRQAYNRRAISQADLDEYVGDYTQPGAIRCGLGLYRAFETDAEENVELVKKEGKCKVPALAFSGARSIHTVDARMGMVEEMYETVEQFDLPETGHYIAEESPEGFATKMIEWAGRWS</sequence>
<dbReference type="InterPro" id="IPR000639">
    <property type="entry name" value="Epox_hydrolase-like"/>
</dbReference>
<proteinExistence type="inferred from homology"/>
<dbReference type="Proteomes" id="UP000815677">
    <property type="component" value="Unassembled WGS sequence"/>
</dbReference>
<reference evidence="4" key="1">
    <citation type="submission" date="2014-09" db="EMBL/GenBank/DDBJ databases">
        <title>Genome sequence of the luminous mushroom Mycena chlorophos for searching fungal bioluminescence genes.</title>
        <authorList>
            <person name="Tanaka Y."/>
            <person name="Kasuga D."/>
            <person name="Oba Y."/>
            <person name="Hase S."/>
            <person name="Sato K."/>
            <person name="Oba Y."/>
            <person name="Sakakibara Y."/>
        </authorList>
    </citation>
    <scope>NUCLEOTIDE SEQUENCE</scope>
</reference>
<dbReference type="SUPFAM" id="SSF53474">
    <property type="entry name" value="alpha/beta-Hydrolases"/>
    <property type="match status" value="1"/>
</dbReference>
<keyword evidence="5" id="KW-1185">Reference proteome</keyword>
<organism evidence="4 5">
    <name type="scientific">Mycena chlorophos</name>
    <name type="common">Agaric fungus</name>
    <name type="synonym">Agaricus chlorophos</name>
    <dbReference type="NCBI Taxonomy" id="658473"/>
    <lineage>
        <taxon>Eukaryota</taxon>
        <taxon>Fungi</taxon>
        <taxon>Dikarya</taxon>
        <taxon>Basidiomycota</taxon>
        <taxon>Agaricomycotina</taxon>
        <taxon>Agaricomycetes</taxon>
        <taxon>Agaricomycetidae</taxon>
        <taxon>Agaricales</taxon>
        <taxon>Marasmiineae</taxon>
        <taxon>Mycenaceae</taxon>
        <taxon>Mycena</taxon>
    </lineage>
</organism>
<comment type="similarity">
    <text evidence="2">Belongs to the AB hydrolase superfamily. Epoxide hydrolase family.</text>
</comment>
<dbReference type="Gene3D" id="3.40.50.1820">
    <property type="entry name" value="alpha/beta hydrolase"/>
    <property type="match status" value="1"/>
</dbReference>
<gene>
    <name evidence="4" type="ORF">MCHLO_10108</name>
</gene>
<dbReference type="PRINTS" id="PR00412">
    <property type="entry name" value="EPOXHYDRLASE"/>
</dbReference>
<keyword evidence="1" id="KW-0378">Hydrolase</keyword>